<evidence type="ECO:0000313" key="2">
    <source>
        <dbReference type="Proteomes" id="UP000789375"/>
    </source>
</evidence>
<dbReference type="AlphaFoldDB" id="A0A9N9I3V8"/>
<dbReference type="EMBL" id="CAJVPP010013019">
    <property type="protein sequence ID" value="CAG8719516.1"/>
    <property type="molecule type" value="Genomic_DNA"/>
</dbReference>
<protein>
    <submittedName>
        <fullName evidence="1">10190_t:CDS:1</fullName>
    </submittedName>
</protein>
<reference evidence="1" key="1">
    <citation type="submission" date="2021-06" db="EMBL/GenBank/DDBJ databases">
        <authorList>
            <person name="Kallberg Y."/>
            <person name="Tangrot J."/>
            <person name="Rosling A."/>
        </authorList>
    </citation>
    <scope>NUCLEOTIDE SEQUENCE</scope>
    <source>
        <strain evidence="1">87-6 pot B 2015</strain>
    </source>
</reference>
<sequence>IEPKDSSPQIINGEDLVKFIPNLYRLLELYKDYGSNGFGFLKEPCDDMVPLCFKSISEINYTKLNSTSVRLIDVTEIPSIDNSNKPFLRPGIYLLVVNPDFGLVIHWPEVGCYDGNAPSQCKKNMINLHKCDLL</sequence>
<evidence type="ECO:0000313" key="1">
    <source>
        <dbReference type="EMBL" id="CAG8719516.1"/>
    </source>
</evidence>
<feature type="non-terminal residue" evidence="1">
    <location>
        <position position="134"/>
    </location>
</feature>
<comment type="caution">
    <text evidence="1">The sequence shown here is derived from an EMBL/GenBank/DDBJ whole genome shotgun (WGS) entry which is preliminary data.</text>
</comment>
<proteinExistence type="predicted"/>
<accession>A0A9N9I3V8</accession>
<gene>
    <name evidence="1" type="ORF">FMOSSE_LOCUS14887</name>
</gene>
<keyword evidence="2" id="KW-1185">Reference proteome</keyword>
<dbReference type="Proteomes" id="UP000789375">
    <property type="component" value="Unassembled WGS sequence"/>
</dbReference>
<organism evidence="1 2">
    <name type="scientific">Funneliformis mosseae</name>
    <name type="common">Endomycorrhizal fungus</name>
    <name type="synonym">Glomus mosseae</name>
    <dbReference type="NCBI Taxonomy" id="27381"/>
    <lineage>
        <taxon>Eukaryota</taxon>
        <taxon>Fungi</taxon>
        <taxon>Fungi incertae sedis</taxon>
        <taxon>Mucoromycota</taxon>
        <taxon>Glomeromycotina</taxon>
        <taxon>Glomeromycetes</taxon>
        <taxon>Glomerales</taxon>
        <taxon>Glomeraceae</taxon>
        <taxon>Funneliformis</taxon>
    </lineage>
</organism>
<name>A0A9N9I3V8_FUNMO</name>
<feature type="non-terminal residue" evidence="1">
    <location>
        <position position="1"/>
    </location>
</feature>